<accession>A0A9J5WQU3</accession>
<evidence type="ECO:0000313" key="3">
    <source>
        <dbReference type="Proteomes" id="UP000824120"/>
    </source>
</evidence>
<proteinExistence type="predicted"/>
<organism evidence="2 3">
    <name type="scientific">Solanum commersonii</name>
    <name type="common">Commerson's wild potato</name>
    <name type="synonym">Commerson's nightshade</name>
    <dbReference type="NCBI Taxonomy" id="4109"/>
    <lineage>
        <taxon>Eukaryota</taxon>
        <taxon>Viridiplantae</taxon>
        <taxon>Streptophyta</taxon>
        <taxon>Embryophyta</taxon>
        <taxon>Tracheophyta</taxon>
        <taxon>Spermatophyta</taxon>
        <taxon>Magnoliopsida</taxon>
        <taxon>eudicotyledons</taxon>
        <taxon>Gunneridae</taxon>
        <taxon>Pentapetalae</taxon>
        <taxon>asterids</taxon>
        <taxon>lamiids</taxon>
        <taxon>Solanales</taxon>
        <taxon>Solanaceae</taxon>
        <taxon>Solanoideae</taxon>
        <taxon>Solaneae</taxon>
        <taxon>Solanum</taxon>
    </lineage>
</organism>
<sequence>MPPSFAFRSKIISHKVENHVIHPFLVQIPKCPLKCGLTMTSNRYIFAMFQGRECFLSKILRRLEERMKTTTVFFYSDTVLVMASFLLVFLSKILLNPSRLTLVNDEGVDFLND</sequence>
<reference evidence="2 3" key="1">
    <citation type="submission" date="2020-09" db="EMBL/GenBank/DDBJ databases">
        <title>De no assembly of potato wild relative species, Solanum commersonii.</title>
        <authorList>
            <person name="Cho K."/>
        </authorList>
    </citation>
    <scope>NUCLEOTIDE SEQUENCE [LARGE SCALE GENOMIC DNA]</scope>
    <source>
        <strain evidence="2">LZ3.2</strain>
        <tissue evidence="2">Leaf</tissue>
    </source>
</reference>
<dbReference type="Proteomes" id="UP000824120">
    <property type="component" value="Chromosome 11"/>
</dbReference>
<dbReference type="AlphaFoldDB" id="A0A9J5WQU3"/>
<keyword evidence="1" id="KW-0472">Membrane</keyword>
<protein>
    <submittedName>
        <fullName evidence="2">Uncharacterized protein</fullName>
    </submittedName>
</protein>
<keyword evidence="1" id="KW-0812">Transmembrane</keyword>
<keyword evidence="3" id="KW-1185">Reference proteome</keyword>
<name>A0A9J5WQU3_SOLCO</name>
<gene>
    <name evidence="2" type="ORF">H5410_058351</name>
</gene>
<keyword evidence="1" id="KW-1133">Transmembrane helix</keyword>
<evidence type="ECO:0000313" key="2">
    <source>
        <dbReference type="EMBL" id="KAG5578217.1"/>
    </source>
</evidence>
<evidence type="ECO:0000256" key="1">
    <source>
        <dbReference type="SAM" id="Phobius"/>
    </source>
</evidence>
<dbReference type="EMBL" id="JACXVP010000011">
    <property type="protein sequence ID" value="KAG5578217.1"/>
    <property type="molecule type" value="Genomic_DNA"/>
</dbReference>
<feature type="transmembrane region" description="Helical" evidence="1">
    <location>
        <begin position="72"/>
        <end position="95"/>
    </location>
</feature>
<comment type="caution">
    <text evidence="2">The sequence shown here is derived from an EMBL/GenBank/DDBJ whole genome shotgun (WGS) entry which is preliminary data.</text>
</comment>